<dbReference type="Gene3D" id="2.40.50.140">
    <property type="entry name" value="Nucleic acid-binding proteins"/>
    <property type="match status" value="1"/>
</dbReference>
<reference evidence="2 3" key="1">
    <citation type="submission" date="2024-02" db="EMBL/GenBank/DDBJ databases">
        <authorList>
            <person name="Vignale AGUSTIN F."/>
            <person name="Sosa J E."/>
            <person name="Modenutti C."/>
        </authorList>
    </citation>
    <scope>NUCLEOTIDE SEQUENCE [LARGE SCALE GENOMIC DNA]</scope>
</reference>
<keyword evidence="3" id="KW-1185">Reference proteome</keyword>
<evidence type="ECO:0000259" key="1">
    <source>
        <dbReference type="Pfam" id="PF03919"/>
    </source>
</evidence>
<dbReference type="Proteomes" id="UP001642360">
    <property type="component" value="Unassembled WGS sequence"/>
</dbReference>
<dbReference type="InterPro" id="IPR051029">
    <property type="entry name" value="mRNA_Capping_Enz/RNA_Phosphat"/>
</dbReference>
<dbReference type="InterPro" id="IPR012340">
    <property type="entry name" value="NA-bd_OB-fold"/>
</dbReference>
<evidence type="ECO:0000313" key="2">
    <source>
        <dbReference type="EMBL" id="CAK9133907.1"/>
    </source>
</evidence>
<dbReference type="PANTHER" id="PTHR10367">
    <property type="entry name" value="MRNA-CAPPING ENZYME"/>
    <property type="match status" value="1"/>
</dbReference>
<accession>A0ABC8QQZ0</accession>
<proteinExistence type="predicted"/>
<dbReference type="EMBL" id="CAUOFW020000225">
    <property type="protein sequence ID" value="CAK9133907.1"/>
    <property type="molecule type" value="Genomic_DNA"/>
</dbReference>
<evidence type="ECO:0000313" key="3">
    <source>
        <dbReference type="Proteomes" id="UP001642360"/>
    </source>
</evidence>
<dbReference type="InterPro" id="IPR013846">
    <property type="entry name" value="mRNA_cap_enzyme_C"/>
</dbReference>
<name>A0ABC8QQZ0_9AQUA</name>
<gene>
    <name evidence="2" type="ORF">ILEXP_LOCUS834</name>
</gene>
<feature type="domain" description="mRNA capping enzyme C-terminal" evidence="1">
    <location>
        <begin position="40"/>
        <end position="98"/>
    </location>
</feature>
<dbReference type="AlphaFoldDB" id="A0ABC8QQZ0"/>
<comment type="caution">
    <text evidence="2">The sequence shown here is derived from an EMBL/GenBank/DDBJ whole genome shotgun (WGS) entry which is preliminary data.</text>
</comment>
<sequence>MDTYNLHPIPSDLDIVENYLKYRHSTPFVFDTLESYRSTDDSDPLSYSAKIIECSWDSEKEVWVCMRIRTDKGTPNDFNTYKKVMRSIKDNITEDILLNEINEIIRLPMYADRIRNDSKPHPHSNPARRR</sequence>
<dbReference type="GO" id="GO:0003824">
    <property type="term" value="F:catalytic activity"/>
    <property type="evidence" value="ECO:0007669"/>
    <property type="project" value="UniProtKB-ARBA"/>
</dbReference>
<organism evidence="2 3">
    <name type="scientific">Ilex paraguariensis</name>
    <name type="common">yerba mate</name>
    <dbReference type="NCBI Taxonomy" id="185542"/>
    <lineage>
        <taxon>Eukaryota</taxon>
        <taxon>Viridiplantae</taxon>
        <taxon>Streptophyta</taxon>
        <taxon>Embryophyta</taxon>
        <taxon>Tracheophyta</taxon>
        <taxon>Spermatophyta</taxon>
        <taxon>Magnoliopsida</taxon>
        <taxon>eudicotyledons</taxon>
        <taxon>Gunneridae</taxon>
        <taxon>Pentapetalae</taxon>
        <taxon>asterids</taxon>
        <taxon>campanulids</taxon>
        <taxon>Aquifoliales</taxon>
        <taxon>Aquifoliaceae</taxon>
        <taxon>Ilex</taxon>
    </lineage>
</organism>
<protein>
    <recommendedName>
        <fullName evidence="1">mRNA capping enzyme C-terminal domain-containing protein</fullName>
    </recommendedName>
</protein>
<dbReference type="PANTHER" id="PTHR10367:SF17">
    <property type="entry name" value="MRNA-CAPPING ENZYME"/>
    <property type="match status" value="1"/>
</dbReference>
<dbReference type="Pfam" id="PF03919">
    <property type="entry name" value="mRNA_cap_C"/>
    <property type="match status" value="1"/>
</dbReference>
<dbReference type="FunFam" id="2.40.50.140:FF:000623">
    <property type="entry name" value="mRNA-capping enzyme"/>
    <property type="match status" value="1"/>
</dbReference>
<dbReference type="SUPFAM" id="SSF50249">
    <property type="entry name" value="Nucleic acid-binding proteins"/>
    <property type="match status" value="1"/>
</dbReference>